<organism evidence="1 2">
    <name type="scientific">Phtheirospermum japonicum</name>
    <dbReference type="NCBI Taxonomy" id="374723"/>
    <lineage>
        <taxon>Eukaryota</taxon>
        <taxon>Viridiplantae</taxon>
        <taxon>Streptophyta</taxon>
        <taxon>Embryophyta</taxon>
        <taxon>Tracheophyta</taxon>
        <taxon>Spermatophyta</taxon>
        <taxon>Magnoliopsida</taxon>
        <taxon>eudicotyledons</taxon>
        <taxon>Gunneridae</taxon>
        <taxon>Pentapetalae</taxon>
        <taxon>asterids</taxon>
        <taxon>lamiids</taxon>
        <taxon>Lamiales</taxon>
        <taxon>Orobanchaceae</taxon>
        <taxon>Orobanchaceae incertae sedis</taxon>
        <taxon>Phtheirospermum</taxon>
    </lineage>
</organism>
<sequence length="94" mass="10890">MYMQAGYQDQCNTSNPKWLSFWRKITRAKKKAQSPHHFQPRKTLMIIRVICRISTKGPTRSSRIICTGLSLPDMPILPHLVVIIPGRNCWVDKV</sequence>
<dbReference type="OrthoDB" id="1088261at2759"/>
<reference evidence="1" key="1">
    <citation type="submission" date="2020-07" db="EMBL/GenBank/DDBJ databases">
        <title>Ethylene signaling mediates host invasion by parasitic plants.</title>
        <authorList>
            <person name="Yoshida S."/>
        </authorList>
    </citation>
    <scope>NUCLEOTIDE SEQUENCE</scope>
    <source>
        <strain evidence="1">Okayama</strain>
    </source>
</reference>
<dbReference type="AlphaFoldDB" id="A0A830AZY8"/>
<dbReference type="Proteomes" id="UP000653305">
    <property type="component" value="Unassembled WGS sequence"/>
</dbReference>
<name>A0A830AZY8_9LAMI</name>
<proteinExistence type="predicted"/>
<comment type="caution">
    <text evidence="1">The sequence shown here is derived from an EMBL/GenBank/DDBJ whole genome shotgun (WGS) entry which is preliminary data.</text>
</comment>
<evidence type="ECO:0000313" key="1">
    <source>
        <dbReference type="EMBL" id="GFP80277.1"/>
    </source>
</evidence>
<accession>A0A830AZY8</accession>
<dbReference type="EMBL" id="BMAC01000017">
    <property type="protein sequence ID" value="GFP80277.1"/>
    <property type="molecule type" value="Genomic_DNA"/>
</dbReference>
<protein>
    <submittedName>
        <fullName evidence="1">Uncharacterized protein</fullName>
    </submittedName>
</protein>
<gene>
    <name evidence="1" type="ORF">PHJA_000171100</name>
</gene>
<evidence type="ECO:0000313" key="2">
    <source>
        <dbReference type="Proteomes" id="UP000653305"/>
    </source>
</evidence>
<keyword evidence="2" id="KW-1185">Reference proteome</keyword>